<name>A0A8J7WPB7_9ACTN</name>
<feature type="non-terminal residue" evidence="3">
    <location>
        <position position="1"/>
    </location>
</feature>
<evidence type="ECO:0000259" key="2">
    <source>
        <dbReference type="Pfam" id="PF25149"/>
    </source>
</evidence>
<dbReference type="AlphaFoldDB" id="A0A8J7WPB7"/>
<feature type="domain" description="DUF7825" evidence="2">
    <location>
        <begin position="289"/>
        <end position="403"/>
    </location>
</feature>
<evidence type="ECO:0000313" key="3">
    <source>
        <dbReference type="EMBL" id="MBS2966166.1"/>
    </source>
</evidence>
<protein>
    <submittedName>
        <fullName evidence="3">Uncharacterized protein</fullName>
    </submittedName>
</protein>
<reference evidence="3" key="1">
    <citation type="submission" date="2021-04" db="EMBL/GenBank/DDBJ databases">
        <title>Genome based classification of Actinospica acidithermotolerans sp. nov., an actinobacterium isolated from an Indonesian hot spring.</title>
        <authorList>
            <person name="Kusuma A.B."/>
            <person name="Putra K.E."/>
            <person name="Nafisah S."/>
            <person name="Loh J."/>
            <person name="Nouioui I."/>
            <person name="Goodfellow M."/>
        </authorList>
    </citation>
    <scope>NUCLEOTIDE SEQUENCE</scope>
    <source>
        <strain evidence="3">DSM 45618</strain>
    </source>
</reference>
<proteinExistence type="predicted"/>
<keyword evidence="4" id="KW-1185">Reference proteome</keyword>
<organism evidence="3 4">
    <name type="scientific">Actinocrinis puniceicyclus</name>
    <dbReference type="NCBI Taxonomy" id="977794"/>
    <lineage>
        <taxon>Bacteria</taxon>
        <taxon>Bacillati</taxon>
        <taxon>Actinomycetota</taxon>
        <taxon>Actinomycetes</taxon>
        <taxon>Catenulisporales</taxon>
        <taxon>Actinospicaceae</taxon>
        <taxon>Actinocrinis</taxon>
    </lineage>
</organism>
<accession>A0A8J7WPB7</accession>
<evidence type="ECO:0000313" key="4">
    <source>
        <dbReference type="Proteomes" id="UP000677913"/>
    </source>
</evidence>
<dbReference type="Pfam" id="PF25148">
    <property type="entry name" value="DUF7824"/>
    <property type="match status" value="1"/>
</dbReference>
<gene>
    <name evidence="3" type="ORF">KGA66_24180</name>
</gene>
<evidence type="ECO:0000259" key="1">
    <source>
        <dbReference type="Pfam" id="PF25148"/>
    </source>
</evidence>
<sequence>PPYQPPAAPEPVTSPWQLVELFETALADTGTQTNAHNLERLLDGTVTEHNRDRTEFTDALRSLTTRYPADGIDPWDQRTLPGALRCLLYAILGEDRRTVSIMNELYSDAQTPLPPDRAVVYRIYELVENLGKARIPGLLATPTHGDGTIDPEVLRFRLERYTNAAAEPLPCDLEQALLRVPADDAQRILASSPLLATPAGKQLAALFAWGESALPFFERFVIRRRPGDRDGAETGAVHAPRIAPRFSPPHDLIGAIDRPPSPITVLARLPDPDEVHLFAWNGSSAHAALWPSLLPLHPELVAAHAIPALYQQANDTARDRNGLLPALAATAGWPGPVTHLALAYGLAAGRPENRAGAVEALVTLAARTLLDARALGSLCGELWASRMIKPNRLLSALDAAAQAGARREVFTAAAAALPTLARQPSVRGLADLLVLAADCARAADLHGQLPELAALTTLEKPSRVATEARRLRRILGN</sequence>
<dbReference type="InterPro" id="IPR056727">
    <property type="entry name" value="DUF7825"/>
</dbReference>
<dbReference type="Pfam" id="PF25149">
    <property type="entry name" value="DUF7825"/>
    <property type="match status" value="1"/>
</dbReference>
<comment type="caution">
    <text evidence="3">The sequence shown here is derived from an EMBL/GenBank/DDBJ whole genome shotgun (WGS) entry which is preliminary data.</text>
</comment>
<dbReference type="RefSeq" id="WP_211470971.1">
    <property type="nucleotide sequence ID" value="NZ_JAGSXH010000126.1"/>
</dbReference>
<dbReference type="EMBL" id="JAGSXH010000126">
    <property type="protein sequence ID" value="MBS2966166.1"/>
    <property type="molecule type" value="Genomic_DNA"/>
</dbReference>
<dbReference type="InterPro" id="IPR056726">
    <property type="entry name" value="DUF7824"/>
</dbReference>
<feature type="domain" description="DUF7824" evidence="1">
    <location>
        <begin position="113"/>
        <end position="192"/>
    </location>
</feature>
<dbReference type="Proteomes" id="UP000677913">
    <property type="component" value="Unassembled WGS sequence"/>
</dbReference>